<keyword evidence="4" id="KW-1185">Reference proteome</keyword>
<dbReference type="EMBL" id="CM001218">
    <property type="protein sequence ID" value="AES63327.1"/>
    <property type="molecule type" value="Genomic_DNA"/>
</dbReference>
<protein>
    <submittedName>
        <fullName evidence="2">Ubiquitin-protein ligase, putative</fullName>
    </submittedName>
</protein>
<proteinExistence type="predicted"/>
<reference evidence="2 4" key="1">
    <citation type="journal article" date="2011" name="Nature">
        <title>The Medicago genome provides insight into the evolution of rhizobial symbioses.</title>
        <authorList>
            <person name="Young N.D."/>
            <person name="Debelle F."/>
            <person name="Oldroyd G.E."/>
            <person name="Geurts R."/>
            <person name="Cannon S.B."/>
            <person name="Udvardi M.K."/>
            <person name="Benedito V.A."/>
            <person name="Mayer K.F."/>
            <person name="Gouzy J."/>
            <person name="Schoof H."/>
            <person name="Van de Peer Y."/>
            <person name="Proost S."/>
            <person name="Cook D.R."/>
            <person name="Meyers B.C."/>
            <person name="Spannagl M."/>
            <person name="Cheung F."/>
            <person name="De Mita S."/>
            <person name="Krishnakumar V."/>
            <person name="Gundlach H."/>
            <person name="Zhou S."/>
            <person name="Mudge J."/>
            <person name="Bharti A.K."/>
            <person name="Murray J.D."/>
            <person name="Naoumkina M.A."/>
            <person name="Rosen B."/>
            <person name="Silverstein K.A."/>
            <person name="Tang H."/>
            <person name="Rombauts S."/>
            <person name="Zhao P.X."/>
            <person name="Zhou P."/>
            <person name="Barbe V."/>
            <person name="Bardou P."/>
            <person name="Bechner M."/>
            <person name="Bellec A."/>
            <person name="Berger A."/>
            <person name="Berges H."/>
            <person name="Bidwell S."/>
            <person name="Bisseling T."/>
            <person name="Choisne N."/>
            <person name="Couloux A."/>
            <person name="Denny R."/>
            <person name="Deshpande S."/>
            <person name="Dai X."/>
            <person name="Doyle J.J."/>
            <person name="Dudez A.M."/>
            <person name="Farmer A.D."/>
            <person name="Fouteau S."/>
            <person name="Franken C."/>
            <person name="Gibelin C."/>
            <person name="Gish J."/>
            <person name="Goldstein S."/>
            <person name="Gonzalez A.J."/>
            <person name="Green P.J."/>
            <person name="Hallab A."/>
            <person name="Hartog M."/>
            <person name="Hua A."/>
            <person name="Humphray S.J."/>
            <person name="Jeong D.H."/>
            <person name="Jing Y."/>
            <person name="Jocker A."/>
            <person name="Kenton S.M."/>
            <person name="Kim D.J."/>
            <person name="Klee K."/>
            <person name="Lai H."/>
            <person name="Lang C."/>
            <person name="Lin S."/>
            <person name="Macmil S.L."/>
            <person name="Magdelenat G."/>
            <person name="Matthews L."/>
            <person name="McCorrison J."/>
            <person name="Monaghan E.L."/>
            <person name="Mun J.H."/>
            <person name="Najar F.Z."/>
            <person name="Nicholson C."/>
            <person name="Noirot C."/>
            <person name="O'Bleness M."/>
            <person name="Paule C.R."/>
            <person name="Poulain J."/>
            <person name="Prion F."/>
            <person name="Qin B."/>
            <person name="Qu C."/>
            <person name="Retzel E.F."/>
            <person name="Riddle C."/>
            <person name="Sallet E."/>
            <person name="Samain S."/>
            <person name="Samson N."/>
            <person name="Sanders I."/>
            <person name="Saurat O."/>
            <person name="Scarpelli C."/>
            <person name="Schiex T."/>
            <person name="Segurens B."/>
            <person name="Severin A.J."/>
            <person name="Sherrier D.J."/>
            <person name="Shi R."/>
            <person name="Sims S."/>
            <person name="Singer S.R."/>
            <person name="Sinharoy S."/>
            <person name="Sterck L."/>
            <person name="Viollet A."/>
            <person name="Wang B.B."/>
            <person name="Wang K."/>
            <person name="Wang M."/>
            <person name="Wang X."/>
            <person name="Warfsmann J."/>
            <person name="Weissenbach J."/>
            <person name="White D.D."/>
            <person name="White J.D."/>
            <person name="Wiley G.B."/>
            <person name="Wincker P."/>
            <person name="Xing Y."/>
            <person name="Yang L."/>
            <person name="Yao Z."/>
            <person name="Ying F."/>
            <person name="Zhai J."/>
            <person name="Zhou L."/>
            <person name="Zuber A."/>
            <person name="Denarie J."/>
            <person name="Dixon R.A."/>
            <person name="May G.D."/>
            <person name="Schwartz D.C."/>
            <person name="Rogers J."/>
            <person name="Quetier F."/>
            <person name="Town C.D."/>
            <person name="Roe B.A."/>
        </authorList>
    </citation>
    <scope>NUCLEOTIDE SEQUENCE [LARGE SCALE GENOMIC DNA]</scope>
    <source>
        <strain evidence="2">A17</strain>
        <strain evidence="3 4">cv. Jemalong A17</strain>
    </source>
</reference>
<dbReference type="HOGENOM" id="CLU_2323914_0_0_1"/>
<reference evidence="3" key="3">
    <citation type="submission" date="2015-04" db="UniProtKB">
        <authorList>
            <consortium name="EnsemblPlants"/>
        </authorList>
    </citation>
    <scope>IDENTIFICATION</scope>
    <source>
        <strain evidence="3">cv. Jemalong A17</strain>
    </source>
</reference>
<sequence length="99" mass="10868">MGIRDSAYSQQPEWTIEESIAEVGAIPFLILIMAAGAFHNIFEVLEPGMTMEARKTVTAEIFRLSMINDCKVQIGASSKAMLSLVGLLKESTSIGNKRY</sequence>
<dbReference type="OMA" id="MINDCKV"/>
<reference evidence="2 4" key="2">
    <citation type="journal article" date="2014" name="BMC Genomics">
        <title>An improved genome release (version Mt4.0) for the model legume Medicago truncatula.</title>
        <authorList>
            <person name="Tang H."/>
            <person name="Krishnakumar V."/>
            <person name="Bidwell S."/>
            <person name="Rosen B."/>
            <person name="Chan A."/>
            <person name="Zhou S."/>
            <person name="Gentzbittel L."/>
            <person name="Childs K.L."/>
            <person name="Yandell M."/>
            <person name="Gundlach H."/>
            <person name="Mayer K.F."/>
            <person name="Schwartz D.C."/>
            <person name="Town C.D."/>
        </authorList>
    </citation>
    <scope>GENOME REANNOTATION</scope>
    <source>
        <strain evidence="3 4">cv. Jemalong A17</strain>
    </source>
</reference>
<feature type="transmembrane region" description="Helical" evidence="1">
    <location>
        <begin position="20"/>
        <end position="42"/>
    </location>
</feature>
<keyword evidence="1" id="KW-0812">Transmembrane</keyword>
<dbReference type="AlphaFoldDB" id="G7IJY9"/>
<dbReference type="PaxDb" id="3880-AES63327"/>
<accession>G7IJY9</accession>
<dbReference type="GO" id="GO:0016874">
    <property type="term" value="F:ligase activity"/>
    <property type="evidence" value="ECO:0007669"/>
    <property type="project" value="UniProtKB-KW"/>
</dbReference>
<evidence type="ECO:0000313" key="2">
    <source>
        <dbReference type="EMBL" id="AES63327.1"/>
    </source>
</evidence>
<gene>
    <name evidence="2" type="ordered locus">MTR_2g007540</name>
</gene>
<dbReference type="EnsemblPlants" id="AES63327">
    <property type="protein sequence ID" value="AES63327"/>
    <property type="gene ID" value="MTR_2g007540"/>
</dbReference>
<evidence type="ECO:0000313" key="4">
    <source>
        <dbReference type="Proteomes" id="UP000002051"/>
    </source>
</evidence>
<keyword evidence="2" id="KW-0436">Ligase</keyword>
<name>G7IJY9_MEDTR</name>
<keyword evidence="1" id="KW-0472">Membrane</keyword>
<evidence type="ECO:0000313" key="3">
    <source>
        <dbReference type="EnsemblPlants" id="AES63327"/>
    </source>
</evidence>
<organism evidence="2 4">
    <name type="scientific">Medicago truncatula</name>
    <name type="common">Barrel medic</name>
    <name type="synonym">Medicago tribuloides</name>
    <dbReference type="NCBI Taxonomy" id="3880"/>
    <lineage>
        <taxon>Eukaryota</taxon>
        <taxon>Viridiplantae</taxon>
        <taxon>Streptophyta</taxon>
        <taxon>Embryophyta</taxon>
        <taxon>Tracheophyta</taxon>
        <taxon>Spermatophyta</taxon>
        <taxon>Magnoliopsida</taxon>
        <taxon>eudicotyledons</taxon>
        <taxon>Gunneridae</taxon>
        <taxon>Pentapetalae</taxon>
        <taxon>rosids</taxon>
        <taxon>fabids</taxon>
        <taxon>Fabales</taxon>
        <taxon>Fabaceae</taxon>
        <taxon>Papilionoideae</taxon>
        <taxon>50 kb inversion clade</taxon>
        <taxon>NPAAA clade</taxon>
        <taxon>Hologalegina</taxon>
        <taxon>IRL clade</taxon>
        <taxon>Trifolieae</taxon>
        <taxon>Medicago</taxon>
    </lineage>
</organism>
<evidence type="ECO:0000256" key="1">
    <source>
        <dbReference type="SAM" id="Phobius"/>
    </source>
</evidence>
<keyword evidence="1" id="KW-1133">Transmembrane helix</keyword>
<dbReference type="Proteomes" id="UP000002051">
    <property type="component" value="Chromosome 2"/>
</dbReference>